<accession>A0A671WXR8</accession>
<dbReference type="InterPro" id="IPR003128">
    <property type="entry name" value="Villin_headpiece"/>
</dbReference>
<evidence type="ECO:0000256" key="7">
    <source>
        <dbReference type="ARBA" id="ARBA00023038"/>
    </source>
</evidence>
<feature type="compositionally biased region" description="Low complexity" evidence="9">
    <location>
        <begin position="302"/>
        <end position="321"/>
    </location>
</feature>
<evidence type="ECO:0000259" key="10">
    <source>
        <dbReference type="PROSITE" id="PS50023"/>
    </source>
</evidence>
<dbReference type="Pfam" id="PF00412">
    <property type="entry name" value="LIM"/>
    <property type="match status" value="4"/>
</dbReference>
<dbReference type="PROSITE" id="PS50023">
    <property type="entry name" value="LIM_DOMAIN_2"/>
    <property type="match status" value="3"/>
</dbReference>
<evidence type="ECO:0000256" key="5">
    <source>
        <dbReference type="ARBA" id="ARBA00022737"/>
    </source>
</evidence>
<evidence type="ECO:0000256" key="4">
    <source>
        <dbReference type="ARBA" id="ARBA00022723"/>
    </source>
</evidence>
<feature type="region of interest" description="Disordered" evidence="9">
    <location>
        <begin position="289"/>
        <end position="322"/>
    </location>
</feature>
<feature type="compositionally biased region" description="Basic and acidic residues" evidence="9">
    <location>
        <begin position="366"/>
        <end position="376"/>
    </location>
</feature>
<dbReference type="GO" id="GO:0001725">
    <property type="term" value="C:stress fiber"/>
    <property type="evidence" value="ECO:0007669"/>
    <property type="project" value="TreeGrafter"/>
</dbReference>
<reference evidence="12" key="1">
    <citation type="submission" date="2021-04" db="EMBL/GenBank/DDBJ databases">
        <authorList>
            <consortium name="Wellcome Sanger Institute Data Sharing"/>
        </authorList>
    </citation>
    <scope>NUCLEOTIDE SEQUENCE [LARGE SCALE GENOMIC DNA]</scope>
</reference>
<keyword evidence="4 8" id="KW-0479">Metal-binding</keyword>
<dbReference type="FunFam" id="2.10.110.10:FF:000024">
    <property type="entry name" value="actin-binding LIM protein 1 isoform X1"/>
    <property type="match status" value="1"/>
</dbReference>
<dbReference type="PANTHER" id="PTHR24213:SF18">
    <property type="entry name" value="ACTIN-BINDING LIM PROTEIN 1"/>
    <property type="match status" value="1"/>
</dbReference>
<dbReference type="FunFam" id="1.10.950.10:FF:000001">
    <property type="entry name" value="actin-binding LIM protein 1 isoform X2"/>
    <property type="match status" value="1"/>
</dbReference>
<reference evidence="12" key="3">
    <citation type="submission" date="2025-09" db="UniProtKB">
        <authorList>
            <consortium name="Ensembl"/>
        </authorList>
    </citation>
    <scope>IDENTIFICATION</scope>
</reference>
<dbReference type="GO" id="GO:0060271">
    <property type="term" value="P:cilium assembly"/>
    <property type="evidence" value="ECO:0007669"/>
    <property type="project" value="TreeGrafter"/>
</dbReference>
<evidence type="ECO:0000256" key="1">
    <source>
        <dbReference type="ARBA" id="ARBA00004496"/>
    </source>
</evidence>
<dbReference type="CDD" id="cd09330">
    <property type="entry name" value="LIM4_abLIM"/>
    <property type="match status" value="1"/>
</dbReference>
<keyword evidence="13" id="KW-1185">Reference proteome</keyword>
<dbReference type="AlphaFoldDB" id="A0A671WXR8"/>
<dbReference type="SUPFAM" id="SSF57716">
    <property type="entry name" value="Glucocorticoid receptor-like (DNA-binding domain)"/>
    <property type="match status" value="6"/>
</dbReference>
<dbReference type="GO" id="GO:0046872">
    <property type="term" value="F:metal ion binding"/>
    <property type="evidence" value="ECO:0007669"/>
    <property type="project" value="UniProtKB-KW"/>
</dbReference>
<dbReference type="FunFam" id="2.10.110.10:FF:000007">
    <property type="entry name" value="actin-binding LIM protein 1 isoform X1"/>
    <property type="match status" value="1"/>
</dbReference>
<feature type="domain" description="LIM zinc-binding" evidence="10">
    <location>
        <begin position="107"/>
        <end position="166"/>
    </location>
</feature>
<feature type="region of interest" description="Disordered" evidence="9">
    <location>
        <begin position="366"/>
        <end position="470"/>
    </location>
</feature>
<dbReference type="InterPro" id="IPR051618">
    <property type="entry name" value="Actin-binding_LIM"/>
</dbReference>
<dbReference type="GO" id="GO:0007010">
    <property type="term" value="P:cytoskeleton organization"/>
    <property type="evidence" value="ECO:0007669"/>
    <property type="project" value="InterPro"/>
</dbReference>
<dbReference type="Pfam" id="PF16182">
    <property type="entry name" value="AbLIM_anchor"/>
    <property type="match status" value="1"/>
</dbReference>
<comment type="subcellular location">
    <subcellularLocation>
        <location evidence="1">Cytoplasm</location>
    </subcellularLocation>
</comment>
<feature type="domain" description="LIM zinc-binding" evidence="10">
    <location>
        <begin position="47"/>
        <end position="106"/>
    </location>
</feature>
<reference evidence="12" key="2">
    <citation type="submission" date="2025-08" db="UniProtKB">
        <authorList>
            <consortium name="Ensembl"/>
        </authorList>
    </citation>
    <scope>IDENTIFICATION</scope>
</reference>
<evidence type="ECO:0000313" key="12">
    <source>
        <dbReference type="Ensembl" id="ENSSAUP00010042816.1"/>
    </source>
</evidence>
<keyword evidence="5" id="KW-0677">Repeat</keyword>
<dbReference type="SUPFAM" id="SSF47050">
    <property type="entry name" value="VHP, Villin headpiece domain"/>
    <property type="match status" value="1"/>
</dbReference>
<dbReference type="OMA" id="NMLEPKA"/>
<keyword evidence="3" id="KW-0597">Phosphoprotein</keyword>
<proteinExistence type="predicted"/>
<dbReference type="GeneTree" id="ENSGT00950000182850"/>
<dbReference type="GO" id="GO:0030032">
    <property type="term" value="P:lamellipodium assembly"/>
    <property type="evidence" value="ECO:0007669"/>
    <property type="project" value="TreeGrafter"/>
</dbReference>
<feature type="compositionally biased region" description="Basic and acidic residues" evidence="9">
    <location>
        <begin position="290"/>
        <end position="301"/>
    </location>
</feature>
<dbReference type="SMART" id="SM00153">
    <property type="entry name" value="VHP"/>
    <property type="match status" value="1"/>
</dbReference>
<dbReference type="PROSITE" id="PS00478">
    <property type="entry name" value="LIM_DOMAIN_1"/>
    <property type="match status" value="2"/>
</dbReference>
<dbReference type="Proteomes" id="UP000472265">
    <property type="component" value="Chromosome 15"/>
</dbReference>
<dbReference type="GO" id="GO:0051015">
    <property type="term" value="F:actin filament binding"/>
    <property type="evidence" value="ECO:0007669"/>
    <property type="project" value="TreeGrafter"/>
</dbReference>
<evidence type="ECO:0000313" key="13">
    <source>
        <dbReference type="Proteomes" id="UP000472265"/>
    </source>
</evidence>
<dbReference type="InterPro" id="IPR032402">
    <property type="entry name" value="AbLIM_anchor"/>
</dbReference>
<dbReference type="PANTHER" id="PTHR24213">
    <property type="entry name" value="ACTIN-BINDING LIM PROTEIN"/>
    <property type="match status" value="1"/>
</dbReference>
<evidence type="ECO:0000256" key="8">
    <source>
        <dbReference type="PROSITE-ProRule" id="PRU00125"/>
    </source>
</evidence>
<keyword evidence="7 8" id="KW-0440">LIM domain</keyword>
<dbReference type="Gene3D" id="1.10.950.10">
    <property type="entry name" value="Villin headpiece domain"/>
    <property type="match status" value="1"/>
</dbReference>
<evidence type="ECO:0000256" key="3">
    <source>
        <dbReference type="ARBA" id="ARBA00022553"/>
    </source>
</evidence>
<protein>
    <submittedName>
        <fullName evidence="12">Actin binding LIM protein 1a</fullName>
    </submittedName>
</protein>
<dbReference type="FunFam" id="2.10.110.10:FF:000004">
    <property type="entry name" value="actin-binding LIM protein 1 isoform X1"/>
    <property type="match status" value="1"/>
</dbReference>
<evidence type="ECO:0000259" key="11">
    <source>
        <dbReference type="PROSITE" id="PS51089"/>
    </source>
</evidence>
<name>A0A671WXR8_SPAAU</name>
<dbReference type="FunFam" id="2.10.110.10:FF:000003">
    <property type="entry name" value="actin-binding LIM protein 1 isoform X1"/>
    <property type="match status" value="1"/>
</dbReference>
<organism evidence="12 13">
    <name type="scientific">Sparus aurata</name>
    <name type="common">Gilthead sea bream</name>
    <dbReference type="NCBI Taxonomy" id="8175"/>
    <lineage>
        <taxon>Eukaryota</taxon>
        <taxon>Metazoa</taxon>
        <taxon>Chordata</taxon>
        <taxon>Craniata</taxon>
        <taxon>Vertebrata</taxon>
        <taxon>Euteleostomi</taxon>
        <taxon>Actinopterygii</taxon>
        <taxon>Neopterygii</taxon>
        <taxon>Teleostei</taxon>
        <taxon>Neoteleostei</taxon>
        <taxon>Acanthomorphata</taxon>
        <taxon>Eupercaria</taxon>
        <taxon>Spariformes</taxon>
        <taxon>Sparidae</taxon>
        <taxon>Sparus</taxon>
    </lineage>
</organism>
<evidence type="ECO:0000256" key="9">
    <source>
        <dbReference type="SAM" id="MobiDB-lite"/>
    </source>
</evidence>
<dbReference type="Ensembl" id="ENSSAUT00010045057.1">
    <property type="protein sequence ID" value="ENSSAUP00010042816.1"/>
    <property type="gene ID" value="ENSSAUG00010017698.1"/>
</dbReference>
<feature type="domain" description="LIM zinc-binding" evidence="10">
    <location>
        <begin position="174"/>
        <end position="233"/>
    </location>
</feature>
<dbReference type="Pfam" id="PF02209">
    <property type="entry name" value="VHP"/>
    <property type="match status" value="1"/>
</dbReference>
<dbReference type="InterPro" id="IPR036886">
    <property type="entry name" value="Villin_headpiece_dom_sf"/>
</dbReference>
<dbReference type="CDD" id="cd09327">
    <property type="entry name" value="LIM1_abLIM"/>
    <property type="match status" value="1"/>
</dbReference>
<dbReference type="PROSITE" id="PS51089">
    <property type="entry name" value="HP"/>
    <property type="match status" value="1"/>
</dbReference>
<evidence type="ECO:0000256" key="6">
    <source>
        <dbReference type="ARBA" id="ARBA00022833"/>
    </source>
</evidence>
<keyword evidence="6 8" id="KW-0862">Zinc</keyword>
<evidence type="ECO:0000256" key="2">
    <source>
        <dbReference type="ARBA" id="ARBA00022490"/>
    </source>
</evidence>
<feature type="domain" description="HP" evidence="11">
    <location>
        <begin position="633"/>
        <end position="701"/>
    </location>
</feature>
<dbReference type="Gene3D" id="2.10.110.10">
    <property type="entry name" value="Cysteine Rich Protein"/>
    <property type="match status" value="4"/>
</dbReference>
<dbReference type="CDD" id="cd09329">
    <property type="entry name" value="LIM3_abLIM"/>
    <property type="match status" value="1"/>
</dbReference>
<dbReference type="GO" id="GO:0005737">
    <property type="term" value="C:cytoplasm"/>
    <property type="evidence" value="ECO:0007669"/>
    <property type="project" value="UniProtKB-SubCell"/>
</dbReference>
<dbReference type="CDD" id="cd09328">
    <property type="entry name" value="LIM2_abLIM"/>
    <property type="match status" value="1"/>
</dbReference>
<dbReference type="InterPro" id="IPR001781">
    <property type="entry name" value="Znf_LIM"/>
</dbReference>
<keyword evidence="2" id="KW-0963">Cytoplasm</keyword>
<dbReference type="SMART" id="SM00132">
    <property type="entry name" value="LIM"/>
    <property type="match status" value="4"/>
</dbReference>
<sequence>MGERDAAWQKPGYDGICNYAQKITSCFGLDVAHAQDTHHHSTDKPLIQCYKCGEPCKGEVLRVQNKHFHLKCFTCKVCGCDLAQGGFFMKNGEYLCTLDYQRMHGTRCNGCGDFVEGEVVTALGKTYHPACFVCTICKRPFPAGDRVTFNGKDCLCQYCVEPMSPGPKDILGSSNCAGCGRDIKNGQALLALDRQWHLGCFKCKACSKVLTGEYISKDGAPYCEKDYQIHFGVQCEACHQFITGKVLEAGDKHYHPSCARCSRCNQMFTEGEEMYLQGSTVWHPGCKNTTRTEERHRERPTRSSSESICSRPGSSIPGSPGHTIYAKVDNEILDYRDLAAIPKVKAIYDIERPDLITYEPLYTTSLEEREERRESVGEVNTQTACGSYDRRERILQRSTSQGSIGSPVYNRHGYTPTLSRSPQHFHRPGTDPPSGRSSPLPLRPDSRPVTPPLSQTPKHFHLPDQGSNIYRKPPIYKQHAAIARQSKSADDIIRSATFPAAHAPSPDDSSRSEGDRWPYSLAVLGTVGSRRLSKSVCFCVCVQIQSGLGKLILKEEMEKEQIRERHARSLSAQRYDPKQTNCDAGTGQPHQLFALESAVYSDTRPVLYIQYTSHVSLKVLTPACRFDLFTDECLLLKVYPYEMLMITSRGRAKLPRDVDRTRLERHLAPETFFDIFGMEIQEFDRLPLWKRNDMKKKAKLF</sequence>
<gene>
    <name evidence="12" type="primary">ABLIM1</name>
    <name evidence="12" type="synonym">ablim1a</name>
</gene>